<proteinExistence type="inferred from homology"/>
<dbReference type="Gene3D" id="3.30.160.60">
    <property type="entry name" value="Classic Zinc Finger"/>
    <property type="match status" value="1"/>
</dbReference>
<dbReference type="HAMAP" id="MF_02065">
    <property type="entry name" value="MltG"/>
    <property type="match status" value="1"/>
</dbReference>
<evidence type="ECO:0000256" key="6">
    <source>
        <dbReference type="ARBA" id="ARBA00023316"/>
    </source>
</evidence>
<dbReference type="EC" id="4.2.2.29" evidence="7"/>
<comment type="function">
    <text evidence="7">Functions as a peptidoglycan terminase that cleaves nascent peptidoglycan strands endolytically to terminate their elongation.</text>
</comment>
<evidence type="ECO:0000313" key="9">
    <source>
        <dbReference type="Proteomes" id="UP000178820"/>
    </source>
</evidence>
<keyword evidence="5 7" id="KW-0456">Lyase</keyword>
<comment type="caution">
    <text evidence="8">The sequence shown here is derived from an EMBL/GenBank/DDBJ whole genome shotgun (WGS) entry which is preliminary data.</text>
</comment>
<keyword evidence="1 7" id="KW-1003">Cell membrane</keyword>
<evidence type="ECO:0000256" key="3">
    <source>
        <dbReference type="ARBA" id="ARBA00022989"/>
    </source>
</evidence>
<dbReference type="CDD" id="cd08010">
    <property type="entry name" value="MltG_like"/>
    <property type="match status" value="1"/>
</dbReference>
<dbReference type="PANTHER" id="PTHR30518">
    <property type="entry name" value="ENDOLYTIC MUREIN TRANSGLYCOSYLASE"/>
    <property type="match status" value="1"/>
</dbReference>
<accession>A0A1G2I1F5</accession>
<protein>
    <recommendedName>
        <fullName evidence="7">Endolytic murein transglycosylase</fullName>
        <ecNumber evidence="7">4.2.2.29</ecNumber>
    </recommendedName>
    <alternativeName>
        <fullName evidence="7">Peptidoglycan lytic transglycosylase</fullName>
    </alternativeName>
    <alternativeName>
        <fullName evidence="7">Peptidoglycan polymerization terminase</fullName>
    </alternativeName>
</protein>
<keyword evidence="6 7" id="KW-0961">Cell wall biogenesis/degradation</keyword>
<keyword evidence="4 7" id="KW-0472">Membrane</keyword>
<evidence type="ECO:0000256" key="7">
    <source>
        <dbReference type="HAMAP-Rule" id="MF_02065"/>
    </source>
</evidence>
<evidence type="ECO:0000256" key="1">
    <source>
        <dbReference type="ARBA" id="ARBA00022475"/>
    </source>
</evidence>
<comment type="subcellular location">
    <subcellularLocation>
        <location evidence="7">Cell membrane</location>
        <topology evidence="7">Single-pass membrane protein</topology>
    </subcellularLocation>
</comment>
<dbReference type="GO" id="GO:0008932">
    <property type="term" value="F:lytic endotransglycosylase activity"/>
    <property type="evidence" value="ECO:0007669"/>
    <property type="project" value="UniProtKB-UniRule"/>
</dbReference>
<feature type="transmembrane region" description="Helical" evidence="7">
    <location>
        <begin position="12"/>
        <end position="32"/>
    </location>
</feature>
<comment type="similarity">
    <text evidence="7">Belongs to the transglycosylase MltG family.</text>
</comment>
<dbReference type="GO" id="GO:0071555">
    <property type="term" value="P:cell wall organization"/>
    <property type="evidence" value="ECO:0007669"/>
    <property type="project" value="UniProtKB-KW"/>
</dbReference>
<name>A0A1G2I1F5_9BACT</name>
<organism evidence="8 9">
    <name type="scientific">Candidatus Staskawiczbacteria bacterium RIFCSPHIGHO2_02_FULL_42_22</name>
    <dbReference type="NCBI Taxonomy" id="1802207"/>
    <lineage>
        <taxon>Bacteria</taxon>
        <taxon>Candidatus Staskawicziibacteriota</taxon>
    </lineage>
</organism>
<evidence type="ECO:0000256" key="2">
    <source>
        <dbReference type="ARBA" id="ARBA00022692"/>
    </source>
</evidence>
<dbReference type="Gene3D" id="3.30.1490.480">
    <property type="entry name" value="Endolytic murein transglycosylase"/>
    <property type="match status" value="1"/>
</dbReference>
<dbReference type="GO" id="GO:0005886">
    <property type="term" value="C:plasma membrane"/>
    <property type="evidence" value="ECO:0007669"/>
    <property type="project" value="UniProtKB-SubCell"/>
</dbReference>
<dbReference type="AlphaFoldDB" id="A0A1G2I1F5"/>
<dbReference type="PANTHER" id="PTHR30518:SF2">
    <property type="entry name" value="ENDOLYTIC MUREIN TRANSGLYCOSYLASE"/>
    <property type="match status" value="1"/>
</dbReference>
<dbReference type="EMBL" id="MHOT01000019">
    <property type="protein sequence ID" value="OGZ68654.1"/>
    <property type="molecule type" value="Genomic_DNA"/>
</dbReference>
<dbReference type="STRING" id="1802207.A3D44_04030"/>
<sequence length="337" mass="37117">MTIGQGFKKKLFNGICVFLALIFFVALFEIYAPKSFSQKPSALYVVQKGSGGSAIASDLKAAGMIKSTLFFRAYAIVSGSYTRLQAGTYEISPYMSIAAIIKKLATGDVAKNTITIIEGWDKRDIIQYAESKNLFLGEEFLAVFSRDFSSGFSFLSDKPRGSDLEGYIFPDTYQLKLEAAPEEFIKIALANFDKKLTQGLRQEIAGQGKTIFGVITMASMIEKEVQSMSDKKMVSGILWKRLEAGMPLQVDATVNYVTGKNTRSTTIVDTGIDSPYNTYKYSGLPKGPIGNPGIDSIIAAVYPAENPYWYYLSTKEGKTIFSKTLEEHNAAVAKYLK</sequence>
<evidence type="ECO:0000256" key="4">
    <source>
        <dbReference type="ARBA" id="ARBA00023136"/>
    </source>
</evidence>
<comment type="catalytic activity">
    <reaction evidence="7">
        <text>a peptidoglycan chain = a peptidoglycan chain with N-acetyl-1,6-anhydromuramyl-[peptide] at the reducing end + a peptidoglycan chain with N-acetylglucosamine at the non-reducing end.</text>
        <dbReference type="EC" id="4.2.2.29"/>
    </reaction>
</comment>
<dbReference type="Proteomes" id="UP000178820">
    <property type="component" value="Unassembled WGS sequence"/>
</dbReference>
<dbReference type="InterPro" id="IPR003770">
    <property type="entry name" value="MLTG-like"/>
</dbReference>
<dbReference type="Pfam" id="PF02618">
    <property type="entry name" value="YceG"/>
    <property type="match status" value="1"/>
</dbReference>
<gene>
    <name evidence="7" type="primary">mltG</name>
    <name evidence="8" type="ORF">A3D44_04030</name>
</gene>
<dbReference type="NCBIfam" id="TIGR00247">
    <property type="entry name" value="endolytic transglycosylase MltG"/>
    <property type="match status" value="1"/>
</dbReference>
<evidence type="ECO:0000256" key="5">
    <source>
        <dbReference type="ARBA" id="ARBA00023239"/>
    </source>
</evidence>
<keyword evidence="2 7" id="KW-0812">Transmembrane</keyword>
<feature type="site" description="Important for catalytic activity" evidence="7">
    <location>
        <position position="224"/>
    </location>
</feature>
<keyword evidence="3 7" id="KW-1133">Transmembrane helix</keyword>
<reference evidence="8 9" key="1">
    <citation type="journal article" date="2016" name="Nat. Commun.">
        <title>Thousands of microbial genomes shed light on interconnected biogeochemical processes in an aquifer system.</title>
        <authorList>
            <person name="Anantharaman K."/>
            <person name="Brown C.T."/>
            <person name="Hug L.A."/>
            <person name="Sharon I."/>
            <person name="Castelle C.J."/>
            <person name="Probst A.J."/>
            <person name="Thomas B.C."/>
            <person name="Singh A."/>
            <person name="Wilkins M.J."/>
            <person name="Karaoz U."/>
            <person name="Brodie E.L."/>
            <person name="Williams K.H."/>
            <person name="Hubbard S.S."/>
            <person name="Banfield J.F."/>
        </authorList>
    </citation>
    <scope>NUCLEOTIDE SEQUENCE [LARGE SCALE GENOMIC DNA]</scope>
</reference>
<dbReference type="GO" id="GO:0009252">
    <property type="term" value="P:peptidoglycan biosynthetic process"/>
    <property type="evidence" value="ECO:0007669"/>
    <property type="project" value="UniProtKB-UniRule"/>
</dbReference>
<evidence type="ECO:0000313" key="8">
    <source>
        <dbReference type="EMBL" id="OGZ68654.1"/>
    </source>
</evidence>